<dbReference type="FunCoup" id="A0A2P6N755">
    <property type="interactions" value="20"/>
</dbReference>
<evidence type="ECO:0000256" key="1">
    <source>
        <dbReference type="ARBA" id="ARBA00004123"/>
    </source>
</evidence>
<dbReference type="InterPro" id="IPR013926">
    <property type="entry name" value="CGI121/TPRKB"/>
</dbReference>
<dbReference type="OrthoDB" id="19823at2759"/>
<dbReference type="InterPro" id="IPR036504">
    <property type="entry name" value="CGI121/TPRKB_sf"/>
</dbReference>
<dbReference type="GO" id="GO:0002949">
    <property type="term" value="P:tRNA threonylcarbamoyladenosine modification"/>
    <property type="evidence" value="ECO:0007669"/>
    <property type="project" value="TreeGrafter"/>
</dbReference>
<dbReference type="Gene3D" id="3.30.2380.10">
    <property type="entry name" value="CGI121/TPRKB"/>
    <property type="match status" value="1"/>
</dbReference>
<evidence type="ECO:0000313" key="8">
    <source>
        <dbReference type="EMBL" id="PRP79773.1"/>
    </source>
</evidence>
<dbReference type="EMBL" id="MDYQ01000171">
    <property type="protein sequence ID" value="PRP79773.1"/>
    <property type="molecule type" value="Genomic_DNA"/>
</dbReference>
<dbReference type="GO" id="GO:0005634">
    <property type="term" value="C:nucleus"/>
    <property type="evidence" value="ECO:0007669"/>
    <property type="project" value="UniProtKB-SubCell"/>
</dbReference>
<dbReference type="InterPro" id="IPR013783">
    <property type="entry name" value="Ig-like_fold"/>
</dbReference>
<dbReference type="InParanoid" id="A0A2P6N755"/>
<dbReference type="PANTHER" id="PTHR15840">
    <property type="entry name" value="CGI-121 FAMILY MEMBER"/>
    <property type="match status" value="1"/>
</dbReference>
<dbReference type="Proteomes" id="UP000241769">
    <property type="component" value="Unassembled WGS sequence"/>
</dbReference>
<keyword evidence="9" id="KW-1185">Reference proteome</keyword>
<reference evidence="8 9" key="1">
    <citation type="journal article" date="2018" name="Genome Biol. Evol.">
        <title>Multiple Roots of Fruiting Body Formation in Amoebozoa.</title>
        <authorList>
            <person name="Hillmann F."/>
            <person name="Forbes G."/>
            <person name="Novohradska S."/>
            <person name="Ferling I."/>
            <person name="Riege K."/>
            <person name="Groth M."/>
            <person name="Westermann M."/>
            <person name="Marz M."/>
            <person name="Spaller T."/>
            <person name="Winckler T."/>
            <person name="Schaap P."/>
            <person name="Glockner G."/>
        </authorList>
    </citation>
    <scope>NUCLEOTIDE SEQUENCE [LARGE SCALE GENOMIC DNA]</scope>
    <source>
        <strain evidence="8 9">Jena</strain>
    </source>
</reference>
<proteinExistence type="inferred from homology"/>
<feature type="region of interest" description="Disordered" evidence="6">
    <location>
        <begin position="182"/>
        <end position="207"/>
    </location>
</feature>
<protein>
    <recommendedName>
        <fullName evidence="7">IPT/TIG domain-containing protein</fullName>
    </recommendedName>
</protein>
<dbReference type="SUPFAM" id="SSF143870">
    <property type="entry name" value="PF0523-like"/>
    <property type="match status" value="1"/>
</dbReference>
<accession>A0A2P6N755</accession>
<evidence type="ECO:0000256" key="4">
    <source>
        <dbReference type="ARBA" id="ARBA00023242"/>
    </source>
</evidence>
<dbReference type="Gene3D" id="2.60.40.10">
    <property type="entry name" value="Immunoglobulins"/>
    <property type="match status" value="1"/>
</dbReference>
<evidence type="ECO:0000313" key="9">
    <source>
        <dbReference type="Proteomes" id="UP000241769"/>
    </source>
</evidence>
<gene>
    <name evidence="8" type="ORF">PROFUN_12635</name>
</gene>
<keyword evidence="3" id="KW-0819">tRNA processing</keyword>
<dbReference type="GO" id="GO:0000408">
    <property type="term" value="C:EKC/KEOPS complex"/>
    <property type="evidence" value="ECO:0007669"/>
    <property type="project" value="TreeGrafter"/>
</dbReference>
<dbReference type="Pfam" id="PF08617">
    <property type="entry name" value="CGI-121"/>
    <property type="match status" value="1"/>
</dbReference>
<dbReference type="CDD" id="cd00102">
    <property type="entry name" value="IPT"/>
    <property type="match status" value="1"/>
</dbReference>
<dbReference type="PANTHER" id="PTHR15840:SF10">
    <property type="entry name" value="EKC_KEOPS COMPLEX SUBUNIT TPRKB"/>
    <property type="match status" value="1"/>
</dbReference>
<comment type="similarity">
    <text evidence="2 5">Belongs to the CGI121/TPRKB family.</text>
</comment>
<feature type="domain" description="IPT/TIG" evidence="7">
    <location>
        <begin position="628"/>
        <end position="709"/>
    </location>
</feature>
<dbReference type="InterPro" id="IPR014756">
    <property type="entry name" value="Ig_E-set"/>
</dbReference>
<dbReference type="InterPro" id="IPR002909">
    <property type="entry name" value="IPT_dom"/>
</dbReference>
<evidence type="ECO:0000256" key="3">
    <source>
        <dbReference type="ARBA" id="ARBA00022694"/>
    </source>
</evidence>
<organism evidence="8 9">
    <name type="scientific">Planoprotostelium fungivorum</name>
    <dbReference type="NCBI Taxonomy" id="1890364"/>
    <lineage>
        <taxon>Eukaryota</taxon>
        <taxon>Amoebozoa</taxon>
        <taxon>Evosea</taxon>
        <taxon>Variosea</taxon>
        <taxon>Cavosteliida</taxon>
        <taxon>Cavosteliaceae</taxon>
        <taxon>Planoprotostelium</taxon>
    </lineage>
</organism>
<evidence type="ECO:0000259" key="7">
    <source>
        <dbReference type="Pfam" id="PF01833"/>
    </source>
</evidence>
<comment type="caution">
    <text evidence="8">The sequence shown here is derived from an EMBL/GenBank/DDBJ whole genome shotgun (WGS) entry which is preliminary data.</text>
</comment>
<evidence type="ECO:0000256" key="2">
    <source>
        <dbReference type="ARBA" id="ARBA00005546"/>
    </source>
</evidence>
<comment type="subcellular location">
    <subcellularLocation>
        <location evidence="1">Nucleus</location>
    </subcellularLocation>
</comment>
<sequence>MRLDFDLFEGEWLYTKVYRNVTDLLGLRASLGGDVAFLDAGMIHHGFQLAIAANRALHTEKHGGRTTKNLHSELIFTLSGSRNITHSLNTFGIAETATEAPTLLIAIFSPSEQKVRDIESQVRGEEEKIPESLLDYDFSGIKRENDIKKVKMKKEETRSEQTQAYKITEKEGDVLKAICGSETRDRDQGEEYTSTSKMEVEEGTNGQSVGSIGVEGQLWELLCCLHSIGKELPELLVQVTTLVAPSLHQDKIVPILGKMFEEIPLMLQQQTFKNNPQILKDPPPPYITVRLLLGFRDLQALLHRCSILQLLHLTNNIIPPNTSQQQIDFLLRAQQIFQSWTTDRLHRLHSVLSETPLHMERQQLLQLEPTIPWEMLHFAIELIKLPWEELSSFRTWFSSLPKRHSAVLVNVLQIEPSLLLELKQRLDAIAPPSLSVDEELVVAGSDNEFSEFDPDAPPAVPASSVWDSSLIANPPSQKAPGITVPMEVGGQYQLRIARQPPSRTVYQRILKPFPSVMLVGGASDAVNNNLFVEASLMRSDSDVELPTCIEGNRIVRISNGVFAVFKKLKILSTSQQQGTLFRLKFTLKKYVGNVFEQIATAVTVTNPIEVFSHTLYLSERPEVAPAPPIIHEILPTMGGSGTRAVVLGINFVNNPNLKVRFGDHEVPNTFHEQGTLVITVPTLPKSGSLPVRVSNDGTNYCETKVFFTFMPS</sequence>
<name>A0A2P6N755_9EUKA</name>
<evidence type="ECO:0000256" key="6">
    <source>
        <dbReference type="SAM" id="MobiDB-lite"/>
    </source>
</evidence>
<evidence type="ECO:0000256" key="5">
    <source>
        <dbReference type="RuleBase" id="RU004398"/>
    </source>
</evidence>
<dbReference type="GO" id="GO:0005829">
    <property type="term" value="C:cytosol"/>
    <property type="evidence" value="ECO:0007669"/>
    <property type="project" value="TreeGrafter"/>
</dbReference>
<dbReference type="SUPFAM" id="SSF81296">
    <property type="entry name" value="E set domains"/>
    <property type="match status" value="1"/>
</dbReference>
<dbReference type="AlphaFoldDB" id="A0A2P6N755"/>
<dbReference type="Pfam" id="PF01833">
    <property type="entry name" value="TIG"/>
    <property type="match status" value="1"/>
</dbReference>
<keyword evidence="4 5" id="KW-0539">Nucleus</keyword>